<gene>
    <name evidence="1" type="ORF">LQV63_23550</name>
</gene>
<name>A0ABS8YK54_9BACL</name>
<dbReference type="EMBL" id="JAJNBZ010000026">
    <property type="protein sequence ID" value="MCE5172258.1"/>
    <property type="molecule type" value="Genomic_DNA"/>
</dbReference>
<organism evidence="1 2">
    <name type="scientific">Paenibacillus profundus</name>
    <dbReference type="NCBI Taxonomy" id="1173085"/>
    <lineage>
        <taxon>Bacteria</taxon>
        <taxon>Bacillati</taxon>
        <taxon>Bacillota</taxon>
        <taxon>Bacilli</taxon>
        <taxon>Bacillales</taxon>
        <taxon>Paenibacillaceae</taxon>
        <taxon>Paenibacillus</taxon>
    </lineage>
</organism>
<keyword evidence="2" id="KW-1185">Reference proteome</keyword>
<evidence type="ECO:0008006" key="3">
    <source>
        <dbReference type="Google" id="ProtNLM"/>
    </source>
</evidence>
<dbReference type="Proteomes" id="UP001199916">
    <property type="component" value="Unassembled WGS sequence"/>
</dbReference>
<proteinExistence type="predicted"/>
<comment type="caution">
    <text evidence="1">The sequence shown here is derived from an EMBL/GenBank/DDBJ whole genome shotgun (WGS) entry which is preliminary data.</text>
</comment>
<sequence>MTDNESRPWARRLLKDGENEAKGWMKRITVSLNALARTEHFVDDEELMYCLLRDGTP</sequence>
<dbReference type="RefSeq" id="WP_233698487.1">
    <property type="nucleotide sequence ID" value="NZ_JAJNBZ010000026.1"/>
</dbReference>
<accession>A0ABS8YK54</accession>
<evidence type="ECO:0000313" key="2">
    <source>
        <dbReference type="Proteomes" id="UP001199916"/>
    </source>
</evidence>
<reference evidence="1 2" key="1">
    <citation type="submission" date="2021-11" db="EMBL/GenBank/DDBJ databases">
        <title>Draft genome sequence of Paenibacillus profundus YoMME, a new Gram-positive bacteria with exoelectrogenic properties.</title>
        <authorList>
            <person name="Hubenova Y."/>
            <person name="Hubenova E."/>
            <person name="Manasiev Y."/>
            <person name="Peykov S."/>
            <person name="Mitov M."/>
        </authorList>
    </citation>
    <scope>NUCLEOTIDE SEQUENCE [LARGE SCALE GENOMIC DNA]</scope>
    <source>
        <strain evidence="1 2">YoMME</strain>
    </source>
</reference>
<evidence type="ECO:0000313" key="1">
    <source>
        <dbReference type="EMBL" id="MCE5172258.1"/>
    </source>
</evidence>
<protein>
    <recommendedName>
        <fullName evidence="3">PH domain-containing protein</fullName>
    </recommendedName>
</protein>